<dbReference type="Pfam" id="PF10935">
    <property type="entry name" value="DUF2637"/>
    <property type="match status" value="1"/>
</dbReference>
<feature type="transmembrane region" description="Helical" evidence="2">
    <location>
        <begin position="88"/>
        <end position="108"/>
    </location>
</feature>
<feature type="compositionally biased region" description="Low complexity" evidence="1">
    <location>
        <begin position="262"/>
        <end position="281"/>
    </location>
</feature>
<feature type="compositionally biased region" description="Pro residues" evidence="1">
    <location>
        <begin position="162"/>
        <end position="178"/>
    </location>
</feature>
<feature type="transmembrane region" description="Helical" evidence="2">
    <location>
        <begin position="114"/>
        <end position="131"/>
    </location>
</feature>
<feature type="region of interest" description="Disordered" evidence="1">
    <location>
        <begin position="243"/>
        <end position="281"/>
    </location>
</feature>
<organism evidence="3 4">
    <name type="scientific">Catellatospora coxensis</name>
    <dbReference type="NCBI Taxonomy" id="310354"/>
    <lineage>
        <taxon>Bacteria</taxon>
        <taxon>Bacillati</taxon>
        <taxon>Actinomycetota</taxon>
        <taxon>Actinomycetes</taxon>
        <taxon>Micromonosporales</taxon>
        <taxon>Micromonosporaceae</taxon>
        <taxon>Catellatospora</taxon>
    </lineage>
</organism>
<evidence type="ECO:0000313" key="3">
    <source>
        <dbReference type="EMBL" id="GIG03650.1"/>
    </source>
</evidence>
<keyword evidence="2" id="KW-1133">Transmembrane helix</keyword>
<dbReference type="Proteomes" id="UP000630887">
    <property type="component" value="Unassembled WGS sequence"/>
</dbReference>
<evidence type="ECO:0000313" key="4">
    <source>
        <dbReference type="Proteomes" id="UP000630887"/>
    </source>
</evidence>
<feature type="transmembrane region" description="Helical" evidence="2">
    <location>
        <begin position="25"/>
        <end position="46"/>
    </location>
</feature>
<dbReference type="AlphaFoldDB" id="A0A8J3KMC9"/>
<dbReference type="RefSeq" id="WP_203688122.1">
    <property type="nucleotide sequence ID" value="NZ_BAAALC010000001.1"/>
</dbReference>
<name>A0A8J3KMC9_9ACTN</name>
<keyword evidence="4" id="KW-1185">Reference proteome</keyword>
<comment type="caution">
    <text evidence="3">The sequence shown here is derived from an EMBL/GenBank/DDBJ whole genome shotgun (WGS) entry which is preliminary data.</text>
</comment>
<gene>
    <name evidence="3" type="ORF">Cco03nite_03500</name>
</gene>
<evidence type="ECO:0000256" key="2">
    <source>
        <dbReference type="SAM" id="Phobius"/>
    </source>
</evidence>
<feature type="region of interest" description="Disordered" evidence="1">
    <location>
        <begin position="142"/>
        <end position="186"/>
    </location>
</feature>
<evidence type="ECO:0008006" key="5">
    <source>
        <dbReference type="Google" id="ProtNLM"/>
    </source>
</evidence>
<evidence type="ECO:0000256" key="1">
    <source>
        <dbReference type="SAM" id="MobiDB-lite"/>
    </source>
</evidence>
<keyword evidence="2" id="KW-0472">Membrane</keyword>
<dbReference type="EMBL" id="BONI01000002">
    <property type="protein sequence ID" value="GIG03650.1"/>
    <property type="molecule type" value="Genomic_DNA"/>
</dbReference>
<keyword evidence="2" id="KW-0812">Transmembrane</keyword>
<reference evidence="3 4" key="1">
    <citation type="submission" date="2021-01" db="EMBL/GenBank/DDBJ databases">
        <title>Whole genome shotgun sequence of Catellatospora coxensis NBRC 107359.</title>
        <authorList>
            <person name="Komaki H."/>
            <person name="Tamura T."/>
        </authorList>
    </citation>
    <scope>NUCLEOTIDE SEQUENCE [LARGE SCALE GENOMIC DNA]</scope>
    <source>
        <strain evidence="3 4">NBRC 107359</strain>
    </source>
</reference>
<accession>A0A8J3KMC9</accession>
<proteinExistence type="predicted"/>
<sequence>MTDPTPADHTRRQSGRPRGERIEGIVQTVIMLAIGAAAGAASFRHVHDVAASHGQTGWLAWADAVTLEAASIAAGLEMRRRKRHGKPVLFPAATLTCAVALSLAAQVVEAEDSVIGWIAAALPALGFLAMVKMAMGRADPTTPPSLVGAVHQPPGPVEAEPGPTPAEPGPDQPEPGPVPDGADQSATVADHAVQALLPAARTAANTITTAGVSLTRTTLARQLRRDGHHLSNQTATALVRALRAHDTHAPDQDADEEPPMNTPTTAAARPRPTTHTPPGET</sequence>
<protein>
    <recommendedName>
        <fullName evidence="5">DUF2637 domain-containing protein</fullName>
    </recommendedName>
</protein>
<feature type="transmembrane region" description="Helical" evidence="2">
    <location>
        <begin position="58"/>
        <end position="76"/>
    </location>
</feature>
<dbReference type="InterPro" id="IPR021235">
    <property type="entry name" value="DUF2637"/>
</dbReference>